<name>A0AAW9QW09_9CHRO</name>
<comment type="caution">
    <text evidence="2">The sequence shown here is derived from an EMBL/GenBank/DDBJ whole genome shotgun (WGS) entry which is preliminary data.</text>
</comment>
<proteinExistence type="predicted"/>
<dbReference type="Proteomes" id="UP001328733">
    <property type="component" value="Unassembled WGS sequence"/>
</dbReference>
<dbReference type="EMBL" id="JBAFSM010000010">
    <property type="protein sequence ID" value="MEG3436859.1"/>
    <property type="molecule type" value="Genomic_DNA"/>
</dbReference>
<dbReference type="PANTHER" id="PTHR43194">
    <property type="entry name" value="HYDROLASE ALPHA/BETA FOLD FAMILY"/>
    <property type="match status" value="1"/>
</dbReference>
<dbReference type="InterPro" id="IPR000073">
    <property type="entry name" value="AB_hydrolase_1"/>
</dbReference>
<organism evidence="2 3">
    <name type="scientific">Pannus brasiliensis CCIBt3594</name>
    <dbReference type="NCBI Taxonomy" id="1427578"/>
    <lineage>
        <taxon>Bacteria</taxon>
        <taxon>Bacillati</taxon>
        <taxon>Cyanobacteriota</taxon>
        <taxon>Cyanophyceae</taxon>
        <taxon>Oscillatoriophycideae</taxon>
        <taxon>Chroococcales</taxon>
        <taxon>Microcystaceae</taxon>
        <taxon>Pannus</taxon>
    </lineage>
</organism>
<dbReference type="SUPFAM" id="SSF53474">
    <property type="entry name" value="alpha/beta-Hydrolases"/>
    <property type="match status" value="1"/>
</dbReference>
<dbReference type="Pfam" id="PF00561">
    <property type="entry name" value="Abhydrolase_1"/>
    <property type="match status" value="1"/>
</dbReference>
<keyword evidence="2" id="KW-0378">Hydrolase</keyword>
<reference evidence="2 3" key="1">
    <citation type="submission" date="2024-01" db="EMBL/GenBank/DDBJ databases">
        <title>Genomic insights into the taxonomy and metabolism of the cyanobacterium Pannus brasiliensis CCIBt3594.</title>
        <authorList>
            <person name="Machado M."/>
            <person name="Botero N.B."/>
            <person name="Andreote A.P.D."/>
            <person name="Feitosa A.M.T."/>
            <person name="Popin R."/>
            <person name="Sivonen K."/>
            <person name="Fiore M.F."/>
        </authorList>
    </citation>
    <scope>NUCLEOTIDE SEQUENCE [LARGE SCALE GENOMIC DNA]</scope>
    <source>
        <strain evidence="2 3">CCIBt3594</strain>
    </source>
</reference>
<evidence type="ECO:0000259" key="1">
    <source>
        <dbReference type="Pfam" id="PF00561"/>
    </source>
</evidence>
<dbReference type="GO" id="GO:0016787">
    <property type="term" value="F:hydrolase activity"/>
    <property type="evidence" value="ECO:0007669"/>
    <property type="project" value="UniProtKB-KW"/>
</dbReference>
<dbReference type="RefSeq" id="WP_332864325.1">
    <property type="nucleotide sequence ID" value="NZ_JBAFSM010000010.1"/>
</dbReference>
<dbReference type="Gene3D" id="3.40.50.1820">
    <property type="entry name" value="alpha/beta hydrolase"/>
    <property type="match status" value="1"/>
</dbReference>
<accession>A0AAW9QW09</accession>
<dbReference type="AlphaFoldDB" id="A0AAW9QW09"/>
<evidence type="ECO:0000313" key="3">
    <source>
        <dbReference type="Proteomes" id="UP001328733"/>
    </source>
</evidence>
<dbReference type="InterPro" id="IPR029058">
    <property type="entry name" value="AB_hydrolase_fold"/>
</dbReference>
<dbReference type="InterPro" id="IPR050228">
    <property type="entry name" value="Carboxylesterase_BioH"/>
</dbReference>
<dbReference type="PANTHER" id="PTHR43194:SF2">
    <property type="entry name" value="PEROXISOMAL MEMBRANE PROTEIN LPX1"/>
    <property type="match status" value="1"/>
</dbReference>
<feature type="domain" description="AB hydrolase-1" evidence="1">
    <location>
        <begin position="32"/>
        <end position="256"/>
    </location>
</feature>
<gene>
    <name evidence="2" type="ORF">V0288_06980</name>
</gene>
<keyword evidence="3" id="KW-1185">Reference proteome</keyword>
<sequence>MSRLPKDLLIGRFVQLRANVRLKVCHHGGTDPAMVFLHGGLGNRFNWRDQYEYFADRGREVLVYDLAGHGDSTPYHRYSLGRHCRDLTRLLQKYGIREPILCCHSYGVPLGLEWANRNEVKGMVLVAGGTHDLDPWWEIPMMKALKWVGRHLFHLPGLQSLSNAVSTTYRDPRLDRFFRESPIPKDIHAYDALEIFQGYNFFDRYPDSLVFQIPVLAITGGNDPSFSKDMGDDLVSHFQRGQHLHLPSAGHLLIAEQAEQVNAAIDRWVSTL</sequence>
<protein>
    <submittedName>
        <fullName evidence="2">Alpha/beta hydrolase</fullName>
    </submittedName>
</protein>
<evidence type="ECO:0000313" key="2">
    <source>
        <dbReference type="EMBL" id="MEG3436859.1"/>
    </source>
</evidence>